<dbReference type="InterPro" id="IPR052897">
    <property type="entry name" value="Sec-Metab_Biosynth_Hydrolase"/>
</dbReference>
<dbReference type="RefSeq" id="WP_141823230.1">
    <property type="nucleotide sequence ID" value="NZ_BAAAQC010000012.1"/>
</dbReference>
<reference evidence="2 3" key="1">
    <citation type="submission" date="2019-06" db="EMBL/GenBank/DDBJ databases">
        <title>Sequencing the genomes of 1000 actinobacteria strains.</title>
        <authorList>
            <person name="Klenk H.-P."/>
        </authorList>
    </citation>
    <scope>NUCLEOTIDE SEQUENCE [LARGE SCALE GENOMIC DNA]</scope>
    <source>
        <strain evidence="2 3">DSM 21776</strain>
    </source>
</reference>
<dbReference type="PANTHER" id="PTHR37017">
    <property type="entry name" value="AB HYDROLASE-1 DOMAIN-CONTAINING PROTEIN-RELATED"/>
    <property type="match status" value="1"/>
</dbReference>
<dbReference type="SUPFAM" id="SSF53474">
    <property type="entry name" value="alpha/beta-Hydrolases"/>
    <property type="match status" value="1"/>
</dbReference>
<feature type="domain" description="AB hydrolase-1" evidence="1">
    <location>
        <begin position="4"/>
        <end position="216"/>
    </location>
</feature>
<comment type="caution">
    <text evidence="2">The sequence shown here is derived from an EMBL/GenBank/DDBJ whole genome shotgun (WGS) entry which is preliminary data.</text>
</comment>
<name>A0A543PQS6_9MICO</name>
<protein>
    <submittedName>
        <fullName evidence="2">Pimeloyl-ACP methyl ester carboxylesterase</fullName>
    </submittedName>
</protein>
<dbReference type="PANTHER" id="PTHR37017:SF11">
    <property type="entry name" value="ESTERASE_LIPASE_THIOESTERASE DOMAIN-CONTAINING PROTEIN"/>
    <property type="match status" value="1"/>
</dbReference>
<dbReference type="Gene3D" id="3.40.50.1820">
    <property type="entry name" value="alpha/beta hydrolase"/>
    <property type="match status" value="1"/>
</dbReference>
<organism evidence="2 3">
    <name type="scientific">Humibacillus xanthopallidus</name>
    <dbReference type="NCBI Taxonomy" id="412689"/>
    <lineage>
        <taxon>Bacteria</taxon>
        <taxon>Bacillati</taxon>
        <taxon>Actinomycetota</taxon>
        <taxon>Actinomycetes</taxon>
        <taxon>Micrococcales</taxon>
        <taxon>Intrasporangiaceae</taxon>
        <taxon>Humibacillus</taxon>
    </lineage>
</organism>
<proteinExistence type="predicted"/>
<dbReference type="InterPro" id="IPR000073">
    <property type="entry name" value="AB_hydrolase_1"/>
</dbReference>
<dbReference type="GO" id="GO:0003824">
    <property type="term" value="F:catalytic activity"/>
    <property type="evidence" value="ECO:0007669"/>
    <property type="project" value="UniProtKB-ARBA"/>
</dbReference>
<evidence type="ECO:0000313" key="2">
    <source>
        <dbReference type="EMBL" id="TQN46426.1"/>
    </source>
</evidence>
<evidence type="ECO:0000313" key="3">
    <source>
        <dbReference type="Proteomes" id="UP000320085"/>
    </source>
</evidence>
<gene>
    <name evidence="2" type="ORF">FHX52_3150</name>
</gene>
<dbReference type="EMBL" id="VFQF01000002">
    <property type="protein sequence ID" value="TQN46426.1"/>
    <property type="molecule type" value="Genomic_DNA"/>
</dbReference>
<evidence type="ECO:0000259" key="1">
    <source>
        <dbReference type="Pfam" id="PF12697"/>
    </source>
</evidence>
<dbReference type="InterPro" id="IPR029058">
    <property type="entry name" value="AB_hydrolase_fold"/>
</dbReference>
<dbReference type="Pfam" id="PF12697">
    <property type="entry name" value="Abhydrolase_6"/>
    <property type="match status" value="1"/>
</dbReference>
<dbReference type="OrthoDB" id="9773549at2"/>
<sequence>MPSFVLIPGAGGSAWVWSRVVPLLLDAGHEAIAVDLPGDDDSAGLARYTDLVVDAIGPRSGVVLAAGSLGGFTAPLVCQRVPIRELVLVNAMIPVPGELARDWWAHTGATEAQEEAARAGGYGPFDVSTYFLHDVDAEVAAEGEPYQRTEADIVFESVCDFTAWPTARIRVLAGADDRFFPVGLQRRVARDRLGVEADVLPGGHLLPLAQPRMVADYLLQSTEATQPGRTKRS</sequence>
<accession>A0A543PQS6</accession>
<dbReference type="Proteomes" id="UP000320085">
    <property type="component" value="Unassembled WGS sequence"/>
</dbReference>
<dbReference type="AlphaFoldDB" id="A0A543PQS6"/>